<proteinExistence type="predicted"/>
<evidence type="ECO:0000313" key="6">
    <source>
        <dbReference type="Proteomes" id="UP000322315"/>
    </source>
</evidence>
<organism evidence="3 6">
    <name type="scientific">Algibacter amylolyticus</name>
    <dbReference type="NCBI Taxonomy" id="1608400"/>
    <lineage>
        <taxon>Bacteria</taxon>
        <taxon>Pseudomonadati</taxon>
        <taxon>Bacteroidota</taxon>
        <taxon>Flavobacteriia</taxon>
        <taxon>Flavobacteriales</taxon>
        <taxon>Flavobacteriaceae</taxon>
        <taxon>Algibacter</taxon>
    </lineage>
</organism>
<gene>
    <name evidence="3" type="ORF">F2B50_08000</name>
    <name evidence="4" type="ORF">FPF71_08000</name>
</gene>
<dbReference type="EMBL" id="VWRS01000004">
    <property type="protein sequence ID" value="KAA5825128.1"/>
    <property type="molecule type" value="Genomic_DNA"/>
</dbReference>
<evidence type="ECO:0000313" key="5">
    <source>
        <dbReference type="Proteomes" id="UP000315145"/>
    </source>
</evidence>
<dbReference type="OrthoDB" id="9774262at2"/>
<evidence type="ECO:0000256" key="1">
    <source>
        <dbReference type="ARBA" id="ARBA00022729"/>
    </source>
</evidence>
<dbReference type="SUPFAM" id="SSF51445">
    <property type="entry name" value="(Trans)glycosidases"/>
    <property type="match status" value="1"/>
</dbReference>
<dbReference type="NCBIfam" id="TIGR04183">
    <property type="entry name" value="Por_Secre_tail"/>
    <property type="match status" value="1"/>
</dbReference>
<dbReference type="Pfam" id="PF18962">
    <property type="entry name" value="Por_Secre_tail"/>
    <property type="match status" value="1"/>
</dbReference>
<reference evidence="3 6" key="1">
    <citation type="journal article" date="2015" name="Int. J. Syst. Evol. Microbiol.">
        <title>Algibacter amylolyticus sp. nov., isolated from intertidal sediment.</title>
        <authorList>
            <person name="Zhang D.C."/>
            <person name="Wu J."/>
            <person name="Neuner K."/>
            <person name="Yao J."/>
            <person name="Margesin R."/>
        </authorList>
    </citation>
    <scope>NUCLEOTIDE SEQUENCE [LARGE SCALE GENOMIC DNA]</scope>
    <source>
        <strain evidence="3 6">RU-4-M-4</strain>
    </source>
</reference>
<keyword evidence="1" id="KW-0732">Signal</keyword>
<dbReference type="RefSeq" id="WP_144116160.1">
    <property type="nucleotide sequence ID" value="NZ_JACHGE010000005.1"/>
</dbReference>
<protein>
    <submittedName>
        <fullName evidence="3">T9SS type A sorting domain-containing protein</fullName>
    </submittedName>
</protein>
<accession>A0A5M7B9X8</accession>
<dbReference type="InterPro" id="IPR026444">
    <property type="entry name" value="Secre_tail"/>
</dbReference>
<dbReference type="EMBL" id="VMBF01000004">
    <property type="protein sequence ID" value="TSJ77622.1"/>
    <property type="molecule type" value="Genomic_DNA"/>
</dbReference>
<reference evidence="3" key="3">
    <citation type="submission" date="2019-09" db="EMBL/GenBank/DDBJ databases">
        <authorList>
            <person name="Zhang D.-C."/>
        </authorList>
    </citation>
    <scope>NUCLEOTIDE SEQUENCE</scope>
    <source>
        <strain evidence="3">RU-4-M-4</strain>
    </source>
</reference>
<feature type="domain" description="Secretion system C-terminal sorting" evidence="2">
    <location>
        <begin position="583"/>
        <end position="650"/>
    </location>
</feature>
<reference evidence="4 5" key="2">
    <citation type="submission" date="2019-07" db="EMBL/GenBank/DDBJ databases">
        <title>Algibacter marinivivus sp. nov., isolated from the surface of a marine red alga.</title>
        <authorList>
            <person name="Zhong X."/>
            <person name="Xu W."/>
            <person name="Zhang Y."/>
            <person name="Zhang Q."/>
            <person name="Du Z."/>
        </authorList>
    </citation>
    <scope>NUCLEOTIDE SEQUENCE [LARGE SCALE GENOMIC DNA]</scope>
    <source>
        <strain evidence="4 5">RU-4-M-4</strain>
    </source>
</reference>
<evidence type="ECO:0000313" key="3">
    <source>
        <dbReference type="EMBL" id="KAA5825128.1"/>
    </source>
</evidence>
<evidence type="ECO:0000259" key="2">
    <source>
        <dbReference type="Pfam" id="PF18962"/>
    </source>
</evidence>
<dbReference type="Gene3D" id="3.20.20.80">
    <property type="entry name" value="Glycosidases"/>
    <property type="match status" value="1"/>
</dbReference>
<evidence type="ECO:0000313" key="4">
    <source>
        <dbReference type="EMBL" id="TSJ77622.1"/>
    </source>
</evidence>
<dbReference type="Proteomes" id="UP000322315">
    <property type="component" value="Unassembled WGS sequence"/>
</dbReference>
<dbReference type="InterPro" id="IPR017853">
    <property type="entry name" value="GH"/>
</dbReference>
<dbReference type="Proteomes" id="UP000315145">
    <property type="component" value="Unassembled WGS sequence"/>
</dbReference>
<name>A0A5M7B9X8_9FLAO</name>
<keyword evidence="5" id="KW-1185">Reference proteome</keyword>
<sequence>MNYSSLDKVIKKTKVKTGVLFFVIVFIFGLNSYAQTANTYGYIKVKKSDKYWTLDPNNNDQLSILSDTPDTEYSAFKWTINGEGKVLLKAKVYEDEARNSNLKYFTNKSYRSLLATGGNLDNGQFTYIDLGNNEFRLRPKVPVQFENGAEHALGYVRWDEANGDIDAAGVTPDENTIFVWEPTGDVDEEIDYLVPVAGQWTKEKINDWYDDLPWLVGCNYNPATAINQIEMWQASTWDPVTIDKELGWAEDMGMNTLRVYLHDLVWEDDEQGLYDRMDQFLTICQNHKIRPFFVFFEDVHYPEPKLGPQPLPVIAWHNSGWVNSPARELALRYADGLATPEEVAKLKGYVQKTIEHFKDDARVLMWELYNEPGRGSGENGDLEGEAGSDTSIREKSNKLVYNSWVWAREINPSQPIMSNSAGSIGGTNRKINEVNSDLQSIHTYKGPEDVRTLILNYQKGGRPVVVTEWLAREKGSTVQAILPVLKDLNAGAINWGLVSGKTGTIWPWSSRTNANGGLNGKRERGEVINPGDPFPEPELWFHDLFRTDGTPFDQEEIDLFISLTSDNNLSMPSRGRDINEFIIYSNPVNDKINLNLNNLSEGEVQLTIYSLFGKKVKNLELKNITNLEEQSIDVKELEVGTYFLTIKSFGLLKTIKFIKQN</sequence>
<dbReference type="AlphaFoldDB" id="A0A5M7B9X8"/>
<comment type="caution">
    <text evidence="3">The sequence shown here is derived from an EMBL/GenBank/DDBJ whole genome shotgun (WGS) entry which is preliminary data.</text>
</comment>